<dbReference type="EMBL" id="NQKI01000024">
    <property type="protein sequence ID" value="OZY58615.1"/>
    <property type="molecule type" value="Genomic_DNA"/>
</dbReference>
<reference evidence="1 2" key="1">
    <citation type="submission" date="2017-08" db="EMBL/GenBank/DDBJ databases">
        <title>Genomic and metabolic characterisation of spoilage-associated Pseudomonas species.</title>
        <authorList>
            <person name="Stanborough T."/>
            <person name="Fegan N."/>
            <person name="Powell S.M."/>
            <person name="Singh T."/>
            <person name="Tamplin M.L."/>
            <person name="Chandry P.S."/>
        </authorList>
    </citation>
    <scope>NUCLEOTIDE SEQUENCE [LARGE SCALE GENOMIC DNA]</scope>
    <source>
        <strain evidence="1 2">L1802</strain>
    </source>
</reference>
<dbReference type="Proteomes" id="UP000215788">
    <property type="component" value="Unassembled WGS sequence"/>
</dbReference>
<organism evidence="1 2">
    <name type="scientific">Pseudomonas lundensis</name>
    <dbReference type="NCBI Taxonomy" id="86185"/>
    <lineage>
        <taxon>Bacteria</taxon>
        <taxon>Pseudomonadati</taxon>
        <taxon>Pseudomonadota</taxon>
        <taxon>Gammaproteobacteria</taxon>
        <taxon>Pseudomonadales</taxon>
        <taxon>Pseudomonadaceae</taxon>
        <taxon>Pseudomonas</taxon>
    </lineage>
</organism>
<evidence type="ECO:0000313" key="2">
    <source>
        <dbReference type="Proteomes" id="UP000215788"/>
    </source>
</evidence>
<comment type="caution">
    <text evidence="1">The sequence shown here is derived from an EMBL/GenBank/DDBJ whole genome shotgun (WGS) entry which is preliminary data.</text>
</comment>
<name>A0A266NA00_9PSED</name>
<protein>
    <submittedName>
        <fullName evidence="1">Uncharacterized protein</fullName>
    </submittedName>
</protein>
<sequence length="105" mass="11788">MPYSLLKQCLGDWEMFQRTQTYFDWAAVHANFNSKELKLQNGTQVDVRARTLDDGTKQLFVGVYTGAGKPIVEDYTDNVLGMTIDQALDWGIDRGLSVGNGQKPE</sequence>
<proteinExistence type="predicted"/>
<accession>A0A266NA00</accession>
<evidence type="ECO:0000313" key="1">
    <source>
        <dbReference type="EMBL" id="OZY58615.1"/>
    </source>
</evidence>
<dbReference type="AlphaFoldDB" id="A0A266NA00"/>
<gene>
    <name evidence="1" type="ORF">CJF39_15225</name>
</gene>